<dbReference type="EMBL" id="CP002431">
    <property type="protein sequence ID" value="ADU61092.1"/>
    <property type="molecule type" value="Genomic_DNA"/>
</dbReference>
<dbReference type="RefSeq" id="WP_013513029.1">
    <property type="nucleotide sequence ID" value="NC_014844.1"/>
</dbReference>
<accession>E6VUE7</accession>
<keyword evidence="3" id="KW-0418">Kinase</keyword>
<dbReference type="InterPro" id="IPR003661">
    <property type="entry name" value="HisK_dim/P_dom"/>
</dbReference>
<dbReference type="CDD" id="cd00082">
    <property type="entry name" value="HisKA"/>
    <property type="match status" value="1"/>
</dbReference>
<dbReference type="SUPFAM" id="SSF47384">
    <property type="entry name" value="Homodimeric domain of signal transducing histidine kinase"/>
    <property type="match status" value="1"/>
</dbReference>
<dbReference type="Gene3D" id="1.10.287.130">
    <property type="match status" value="1"/>
</dbReference>
<keyword evidence="4" id="KW-1185">Reference proteome</keyword>
<reference evidence="3 4" key="2">
    <citation type="journal article" date="2014" name="Genome Announc.">
        <title>Complete Genome Sequence of the Subsurface, Mesophilic Sulfate-Reducing Bacterium Desulfovibrio aespoeensis Aspo-2.</title>
        <authorList>
            <person name="Pedersen K."/>
            <person name="Bengtsson A."/>
            <person name="Edlund J."/>
            <person name="Rabe L."/>
            <person name="Hazen T."/>
            <person name="Chakraborty R."/>
            <person name="Goodwin L."/>
            <person name="Shapiro N."/>
        </authorList>
    </citation>
    <scope>NUCLEOTIDE SEQUENCE [LARGE SCALE GENOMIC DNA]</scope>
    <source>
        <strain evidence="4">ATCC 700646 / DSM 10631 / Aspo-2</strain>
    </source>
</reference>
<evidence type="ECO:0000256" key="2">
    <source>
        <dbReference type="ARBA" id="ARBA00012438"/>
    </source>
</evidence>
<organism evidence="3 4">
    <name type="scientific">Pseudodesulfovibrio aespoeensis (strain ATCC 700646 / DSM 10631 / Aspo-2)</name>
    <name type="common">Desulfovibrio aespoeensis</name>
    <dbReference type="NCBI Taxonomy" id="643562"/>
    <lineage>
        <taxon>Bacteria</taxon>
        <taxon>Pseudomonadati</taxon>
        <taxon>Thermodesulfobacteriota</taxon>
        <taxon>Desulfovibrionia</taxon>
        <taxon>Desulfovibrionales</taxon>
        <taxon>Desulfovibrionaceae</taxon>
    </lineage>
</organism>
<keyword evidence="3" id="KW-0808">Transferase</keyword>
<proteinExistence type="predicted"/>
<evidence type="ECO:0000256" key="1">
    <source>
        <dbReference type="ARBA" id="ARBA00000085"/>
    </source>
</evidence>
<evidence type="ECO:0000313" key="4">
    <source>
        <dbReference type="Proteomes" id="UP000002191"/>
    </source>
</evidence>
<name>E6VUE7_PSEA9</name>
<gene>
    <name evidence="3" type="ordered locus">Daes_0063</name>
</gene>
<dbReference type="EC" id="2.7.13.3" evidence="2"/>
<protein>
    <recommendedName>
        <fullName evidence="2">histidine kinase</fullName>
        <ecNumber evidence="2">2.7.13.3</ecNumber>
    </recommendedName>
</protein>
<dbReference type="Proteomes" id="UP000002191">
    <property type="component" value="Chromosome"/>
</dbReference>
<dbReference type="OrthoDB" id="5417790at2"/>
<dbReference type="eggNOG" id="COG4191">
    <property type="taxonomic scope" value="Bacteria"/>
</dbReference>
<sequence>MTPQDSRQESREDLRFFGTVSASVSHELKNVLAVINEAAGLLEDLALMAGRGTPLDPERLARAATTILGQVRRGDTIVRAMNGFAHLPDEPEDATHAGTDLAAILNLAASLFTRMADMRQVSLRLGDCAPAMSQANPFDLIRLLHSAMLAAFGTMGRGDTLTVSLAPASEGTRLVLSPSGAPLALPDDPGFNALAARLDTVAALDDTGSLVLAIRR</sequence>
<evidence type="ECO:0000313" key="3">
    <source>
        <dbReference type="EMBL" id="ADU61092.1"/>
    </source>
</evidence>
<reference evidence="4" key="1">
    <citation type="submission" date="2010-12" db="EMBL/GenBank/DDBJ databases">
        <title>Complete sequence of Desulfovibrio aespoeensis Aspo-2.</title>
        <authorList>
            <consortium name="US DOE Joint Genome Institute"/>
            <person name="Lucas S."/>
            <person name="Copeland A."/>
            <person name="Lapidus A."/>
            <person name="Cheng J.-F."/>
            <person name="Goodwin L."/>
            <person name="Pitluck S."/>
            <person name="Chertkov O."/>
            <person name="Misra M."/>
            <person name="Detter J.C."/>
            <person name="Han C."/>
            <person name="Tapia R."/>
            <person name="Land M."/>
            <person name="Hauser L."/>
            <person name="Kyrpides N."/>
            <person name="Ivanova N."/>
            <person name="Ovchinnikova G."/>
            <person name="Pedersen K."/>
            <person name="Jagevall S."/>
            <person name="Hazen T."/>
            <person name="Woyke T."/>
        </authorList>
    </citation>
    <scope>NUCLEOTIDE SEQUENCE [LARGE SCALE GENOMIC DNA]</scope>
    <source>
        <strain evidence="4">ATCC 700646 / DSM 10631 / Aspo-2</strain>
    </source>
</reference>
<dbReference type="HOGENOM" id="CLU_108407_0_0_7"/>
<dbReference type="InterPro" id="IPR036097">
    <property type="entry name" value="HisK_dim/P_sf"/>
</dbReference>
<dbReference type="GO" id="GO:0000155">
    <property type="term" value="F:phosphorelay sensor kinase activity"/>
    <property type="evidence" value="ECO:0007669"/>
    <property type="project" value="InterPro"/>
</dbReference>
<dbReference type="AlphaFoldDB" id="E6VUE7"/>
<comment type="catalytic activity">
    <reaction evidence="1">
        <text>ATP + protein L-histidine = ADP + protein N-phospho-L-histidine.</text>
        <dbReference type="EC" id="2.7.13.3"/>
    </reaction>
</comment>
<dbReference type="STRING" id="643562.Daes_0063"/>
<dbReference type="KEGG" id="das:Daes_0063"/>